<evidence type="ECO:0000256" key="8">
    <source>
        <dbReference type="SAM" id="MobiDB-lite"/>
    </source>
</evidence>
<gene>
    <name evidence="9" type="ORF">Sradi_5459700</name>
</gene>
<protein>
    <submittedName>
        <fullName evidence="9">Protein BIG GRAIN 1-like B</fullName>
    </submittedName>
</protein>
<evidence type="ECO:0000256" key="1">
    <source>
        <dbReference type="ARBA" id="ARBA00002281"/>
    </source>
</evidence>
<dbReference type="PANTHER" id="PTHR33541">
    <property type="entry name" value="PROTEIN BIG GRAIN 1-LIKE A-RELATED"/>
    <property type="match status" value="1"/>
</dbReference>
<keyword evidence="5" id="KW-1003">Cell membrane</keyword>
<comment type="subcellular location">
    <subcellularLocation>
        <location evidence="2">Cell membrane</location>
    </subcellularLocation>
</comment>
<proteinExistence type="inferred from homology"/>
<reference evidence="9" key="2">
    <citation type="journal article" date="2024" name="Plant">
        <title>Genomic evolution and insights into agronomic trait innovations of Sesamum species.</title>
        <authorList>
            <person name="Miao H."/>
            <person name="Wang L."/>
            <person name="Qu L."/>
            <person name="Liu H."/>
            <person name="Sun Y."/>
            <person name="Le M."/>
            <person name="Wang Q."/>
            <person name="Wei S."/>
            <person name="Zheng Y."/>
            <person name="Lin W."/>
            <person name="Duan Y."/>
            <person name="Cao H."/>
            <person name="Xiong S."/>
            <person name="Wang X."/>
            <person name="Wei L."/>
            <person name="Li C."/>
            <person name="Ma Q."/>
            <person name="Ju M."/>
            <person name="Zhao R."/>
            <person name="Li G."/>
            <person name="Mu C."/>
            <person name="Tian Q."/>
            <person name="Mei H."/>
            <person name="Zhang T."/>
            <person name="Gao T."/>
            <person name="Zhang H."/>
        </authorList>
    </citation>
    <scope>NUCLEOTIDE SEQUENCE</scope>
    <source>
        <strain evidence="9">G02</strain>
    </source>
</reference>
<feature type="compositionally biased region" description="Basic and acidic residues" evidence="8">
    <location>
        <begin position="111"/>
        <end position="123"/>
    </location>
</feature>
<name>A0AAW2L9K2_SESRA</name>
<keyword evidence="7" id="KW-0927">Auxin signaling pathway</keyword>
<dbReference type="PANTHER" id="PTHR33541:SF31">
    <property type="entry name" value="PROTEIN BIG GRAIN 1-LIKE A"/>
    <property type="match status" value="1"/>
</dbReference>
<keyword evidence="6" id="KW-0472">Membrane</keyword>
<comment type="function">
    <text evidence="1">Involved in auxin transport. Regulator of the auxin signaling pathway.</text>
</comment>
<comment type="similarity">
    <text evidence="3">Belongs to the BIG GRAIN 1 (BG1) plant protein family.</text>
</comment>
<evidence type="ECO:0000256" key="7">
    <source>
        <dbReference type="ARBA" id="ARBA00023294"/>
    </source>
</evidence>
<evidence type="ECO:0000313" key="9">
    <source>
        <dbReference type="EMBL" id="KAL0315815.1"/>
    </source>
</evidence>
<dbReference type="AlphaFoldDB" id="A0AAW2L9K2"/>
<feature type="compositionally biased region" description="Polar residues" evidence="8">
    <location>
        <begin position="92"/>
        <end position="107"/>
    </location>
</feature>
<evidence type="ECO:0000256" key="3">
    <source>
        <dbReference type="ARBA" id="ARBA00010067"/>
    </source>
</evidence>
<evidence type="ECO:0000256" key="4">
    <source>
        <dbReference type="ARBA" id="ARBA00022448"/>
    </source>
</evidence>
<sequence>MQDTYNARRKGPSFSSSLLDVIYHSIDEATEQQEMEDFVLQKRNNAARVQEDIESLRRAIMVENWMENYCTSHFSSNSASSTGSSIFSSSSDQTEPCKSIFSSSQRNAEIPIRERPSQLDRQKCHGRLTGTKSKARKNICGGDLKKAKEPISPGAKIANFLNSIFRPRSLNKNHQVQGLEEWSSTRKPRSVKNPTTCSRYCLSKKPKRSVSIILDQNRQPYNDEHSIVASVPTMGSKFIKKNIESLGLRLYERKNLREHDLRDYCLKELDVDDMSCTSSDLFELENIGRVGTGTYEEELPVYGTTSLKINQGFAGGLII</sequence>
<feature type="compositionally biased region" description="Low complexity" evidence="8">
    <location>
        <begin position="76"/>
        <end position="91"/>
    </location>
</feature>
<organism evidence="9">
    <name type="scientific">Sesamum radiatum</name>
    <name type="common">Black benniseed</name>
    <dbReference type="NCBI Taxonomy" id="300843"/>
    <lineage>
        <taxon>Eukaryota</taxon>
        <taxon>Viridiplantae</taxon>
        <taxon>Streptophyta</taxon>
        <taxon>Embryophyta</taxon>
        <taxon>Tracheophyta</taxon>
        <taxon>Spermatophyta</taxon>
        <taxon>Magnoliopsida</taxon>
        <taxon>eudicotyledons</taxon>
        <taxon>Gunneridae</taxon>
        <taxon>Pentapetalae</taxon>
        <taxon>asterids</taxon>
        <taxon>lamiids</taxon>
        <taxon>Lamiales</taxon>
        <taxon>Pedaliaceae</taxon>
        <taxon>Sesamum</taxon>
    </lineage>
</organism>
<accession>A0AAW2L9K2</accession>
<evidence type="ECO:0000256" key="2">
    <source>
        <dbReference type="ARBA" id="ARBA00004236"/>
    </source>
</evidence>
<dbReference type="EMBL" id="JACGWJ010000025">
    <property type="protein sequence ID" value="KAL0315815.1"/>
    <property type="molecule type" value="Genomic_DNA"/>
</dbReference>
<keyword evidence="4" id="KW-0813">Transport</keyword>
<comment type="caution">
    <text evidence="9">The sequence shown here is derived from an EMBL/GenBank/DDBJ whole genome shotgun (WGS) entry which is preliminary data.</text>
</comment>
<evidence type="ECO:0000256" key="6">
    <source>
        <dbReference type="ARBA" id="ARBA00023136"/>
    </source>
</evidence>
<dbReference type="InterPro" id="IPR039621">
    <property type="entry name" value="BG1-like"/>
</dbReference>
<feature type="region of interest" description="Disordered" evidence="8">
    <location>
        <begin position="76"/>
        <end position="132"/>
    </location>
</feature>
<dbReference type="GO" id="GO:0009734">
    <property type="term" value="P:auxin-activated signaling pathway"/>
    <property type="evidence" value="ECO:0007669"/>
    <property type="project" value="UniProtKB-KW"/>
</dbReference>
<evidence type="ECO:0000256" key="5">
    <source>
        <dbReference type="ARBA" id="ARBA00022475"/>
    </source>
</evidence>
<reference evidence="9" key="1">
    <citation type="submission" date="2020-06" db="EMBL/GenBank/DDBJ databases">
        <authorList>
            <person name="Li T."/>
            <person name="Hu X."/>
            <person name="Zhang T."/>
            <person name="Song X."/>
            <person name="Zhang H."/>
            <person name="Dai N."/>
            <person name="Sheng W."/>
            <person name="Hou X."/>
            <person name="Wei L."/>
        </authorList>
    </citation>
    <scope>NUCLEOTIDE SEQUENCE</scope>
    <source>
        <strain evidence="9">G02</strain>
        <tissue evidence="9">Leaf</tissue>
    </source>
</reference>
<dbReference type="GO" id="GO:0005886">
    <property type="term" value="C:plasma membrane"/>
    <property type="evidence" value="ECO:0007669"/>
    <property type="project" value="UniProtKB-SubCell"/>
</dbReference>